<name>A0A3B0PH82_MYCGL</name>
<dbReference type="Proteomes" id="UP000260136">
    <property type="component" value="Chromosome"/>
</dbReference>
<feature type="non-terminal residue" evidence="1">
    <location>
        <position position="214"/>
    </location>
</feature>
<proteinExistence type="predicted"/>
<protein>
    <submittedName>
        <fullName evidence="1">Uncharacterized protein</fullName>
    </submittedName>
</protein>
<organism evidence="1 2">
    <name type="scientific">Mycoplasmoides gallisepticum</name>
    <name type="common">Mycoplasma gallisepticum</name>
    <dbReference type="NCBI Taxonomy" id="2096"/>
    <lineage>
        <taxon>Bacteria</taxon>
        <taxon>Bacillati</taxon>
        <taxon>Mycoplasmatota</taxon>
        <taxon>Mycoplasmoidales</taxon>
        <taxon>Mycoplasmoidaceae</taxon>
        <taxon>Mycoplasmoides</taxon>
    </lineage>
</organism>
<evidence type="ECO:0000313" key="1">
    <source>
        <dbReference type="EMBL" id="SYV94165.1"/>
    </source>
</evidence>
<dbReference type="EMBL" id="LS991952">
    <property type="protein sequence ID" value="SYV94165.1"/>
    <property type="molecule type" value="Genomic_DNA"/>
</dbReference>
<evidence type="ECO:0000313" key="2">
    <source>
        <dbReference type="Proteomes" id="UP000260136"/>
    </source>
</evidence>
<sequence length="214" mass="23490">MTLSDPKISWDESVIKKKTIFTPKVTFTLTPKEGYKKADDSSQTVTLTIRNLYKEADPNKNLFATQGASSSAAPQNSKVDDANVKAKVNVYLNYTGPNIELDAKLLQVGSKNNTSINGTSNVDGNFNTKFKELLVRDNAQTSLLQAIINYVNKFDPKFKAQLVTEKDGVAITKVQNIKELRIGNLNDSSVFLQQVNGDSSAVYFAVNGVTSEGW</sequence>
<reference evidence="2" key="1">
    <citation type="submission" date="2018-06" db="EMBL/GenBank/DDBJ databases">
        <authorList>
            <consortium name="Pathogen Informatics"/>
        </authorList>
    </citation>
    <scope>NUCLEOTIDE SEQUENCE [LARGE SCALE GENOMIC DNA]</scope>
    <source>
        <strain evidence="2">NCTC10115</strain>
    </source>
</reference>
<accession>A0A3B0PH82</accession>
<dbReference type="AlphaFoldDB" id="A0A3B0PH82"/>
<gene>
    <name evidence="1" type="ORF">NCTC10115_00477</name>
</gene>